<feature type="compositionally biased region" description="Basic and acidic residues" evidence="1">
    <location>
        <begin position="76"/>
        <end position="89"/>
    </location>
</feature>
<protein>
    <submittedName>
        <fullName evidence="2">Uncharacterized protein</fullName>
    </submittedName>
</protein>
<sequence>MALRRLGGGSDWSLRFPSSPRTIHGMRSGPSGSLKTSGWGSGSGLGLGLGLDLGGAKEMLKLMEEEKEHVRRGRVRKDAKDSVWDLEKQ</sequence>
<gene>
    <name evidence="2" type="primary">Vigan.08G111500</name>
    <name evidence="2" type="ORF">VIGAN_08111500</name>
</gene>
<feature type="region of interest" description="Disordered" evidence="1">
    <location>
        <begin position="67"/>
        <end position="89"/>
    </location>
</feature>
<dbReference type="EMBL" id="AP015041">
    <property type="protein sequence ID" value="BAT94505.1"/>
    <property type="molecule type" value="Genomic_DNA"/>
</dbReference>
<accession>A0A0S3SNX1</accession>
<evidence type="ECO:0000313" key="3">
    <source>
        <dbReference type="Proteomes" id="UP000291084"/>
    </source>
</evidence>
<proteinExistence type="predicted"/>
<keyword evidence="3" id="KW-1185">Reference proteome</keyword>
<evidence type="ECO:0000256" key="1">
    <source>
        <dbReference type="SAM" id="MobiDB-lite"/>
    </source>
</evidence>
<evidence type="ECO:0000313" key="2">
    <source>
        <dbReference type="EMBL" id="BAT94505.1"/>
    </source>
</evidence>
<dbReference type="Proteomes" id="UP000291084">
    <property type="component" value="Chromosome 8"/>
</dbReference>
<name>A0A0S3SNX1_PHAAN</name>
<feature type="region of interest" description="Disordered" evidence="1">
    <location>
        <begin position="17"/>
        <end position="39"/>
    </location>
</feature>
<dbReference type="AlphaFoldDB" id="A0A0S3SNX1"/>
<reference evidence="2 3" key="1">
    <citation type="journal article" date="2015" name="Sci. Rep.">
        <title>The power of single molecule real-time sequencing technology in the de novo assembly of a eukaryotic genome.</title>
        <authorList>
            <person name="Sakai H."/>
            <person name="Naito K."/>
            <person name="Ogiso-Tanaka E."/>
            <person name="Takahashi Y."/>
            <person name="Iseki K."/>
            <person name="Muto C."/>
            <person name="Satou K."/>
            <person name="Teruya K."/>
            <person name="Shiroma A."/>
            <person name="Shimoji M."/>
            <person name="Hirano T."/>
            <person name="Itoh T."/>
            <person name="Kaga A."/>
            <person name="Tomooka N."/>
        </authorList>
    </citation>
    <scope>NUCLEOTIDE SEQUENCE [LARGE SCALE GENOMIC DNA]</scope>
    <source>
        <strain evidence="3">cv. Shumari</strain>
    </source>
</reference>
<organism evidence="2 3">
    <name type="scientific">Vigna angularis var. angularis</name>
    <dbReference type="NCBI Taxonomy" id="157739"/>
    <lineage>
        <taxon>Eukaryota</taxon>
        <taxon>Viridiplantae</taxon>
        <taxon>Streptophyta</taxon>
        <taxon>Embryophyta</taxon>
        <taxon>Tracheophyta</taxon>
        <taxon>Spermatophyta</taxon>
        <taxon>Magnoliopsida</taxon>
        <taxon>eudicotyledons</taxon>
        <taxon>Gunneridae</taxon>
        <taxon>Pentapetalae</taxon>
        <taxon>rosids</taxon>
        <taxon>fabids</taxon>
        <taxon>Fabales</taxon>
        <taxon>Fabaceae</taxon>
        <taxon>Papilionoideae</taxon>
        <taxon>50 kb inversion clade</taxon>
        <taxon>NPAAA clade</taxon>
        <taxon>indigoferoid/millettioid clade</taxon>
        <taxon>Phaseoleae</taxon>
        <taxon>Vigna</taxon>
    </lineage>
</organism>